<evidence type="ECO:0000256" key="10">
    <source>
        <dbReference type="SAM" id="SignalP"/>
    </source>
</evidence>
<dbReference type="OMA" id="FQNYAKP"/>
<dbReference type="InterPro" id="IPR000209">
    <property type="entry name" value="Peptidase_S8/S53_dom"/>
</dbReference>
<dbReference type="PANTHER" id="PTHR43806">
    <property type="entry name" value="PEPTIDASE S8"/>
    <property type="match status" value="1"/>
</dbReference>
<evidence type="ECO:0008006" key="15">
    <source>
        <dbReference type="Google" id="ProtNLM"/>
    </source>
</evidence>
<dbReference type="EMBL" id="LT553503">
    <property type="protein sequence ID" value="SAM01193.1"/>
    <property type="molecule type" value="Genomic_DNA"/>
</dbReference>
<evidence type="ECO:0000256" key="5">
    <source>
        <dbReference type="ARBA" id="ARBA00022729"/>
    </source>
</evidence>
<dbReference type="STRING" id="4829.A0A163JQQ3"/>
<dbReference type="SUPFAM" id="SSF52025">
    <property type="entry name" value="PA domain"/>
    <property type="match status" value="1"/>
</dbReference>
<keyword evidence="3" id="KW-0964">Secreted</keyword>
<dbReference type="InterPro" id="IPR050131">
    <property type="entry name" value="Peptidase_S8_subtilisin-like"/>
</dbReference>
<feature type="chain" id="PRO_5007843652" description="Peptidase S8/S53 domain-containing protein" evidence="10">
    <location>
        <begin position="25"/>
        <end position="886"/>
    </location>
</feature>
<dbReference type="GO" id="GO:0006508">
    <property type="term" value="P:proteolysis"/>
    <property type="evidence" value="ECO:0007669"/>
    <property type="project" value="UniProtKB-KW"/>
</dbReference>
<dbReference type="Proteomes" id="UP000078561">
    <property type="component" value="Unassembled WGS sequence"/>
</dbReference>
<dbReference type="SUPFAM" id="SSF52743">
    <property type="entry name" value="Subtilisin-like"/>
    <property type="match status" value="1"/>
</dbReference>
<proteinExistence type="inferred from homology"/>
<evidence type="ECO:0000256" key="2">
    <source>
        <dbReference type="ARBA" id="ARBA00022512"/>
    </source>
</evidence>
<evidence type="ECO:0000256" key="8">
    <source>
        <dbReference type="PROSITE-ProRule" id="PRU01240"/>
    </source>
</evidence>
<evidence type="ECO:0000256" key="9">
    <source>
        <dbReference type="RuleBase" id="RU003355"/>
    </source>
</evidence>
<comment type="caution">
    <text evidence="8">Lacks conserved residue(s) required for the propagation of feature annotation.</text>
</comment>
<dbReference type="InterPro" id="IPR036852">
    <property type="entry name" value="Peptidase_S8/S53_dom_sf"/>
</dbReference>
<dbReference type="InterPro" id="IPR023828">
    <property type="entry name" value="Peptidase_S8_Ser-AS"/>
</dbReference>
<dbReference type="OrthoDB" id="206201at2759"/>
<evidence type="ECO:0000259" key="11">
    <source>
        <dbReference type="Pfam" id="PF00082"/>
    </source>
</evidence>
<feature type="domain" description="Peptidase S8/S53" evidence="11">
    <location>
        <begin position="193"/>
        <end position="571"/>
    </location>
</feature>
<keyword evidence="4 9" id="KW-0645">Protease</keyword>
<evidence type="ECO:0000256" key="6">
    <source>
        <dbReference type="ARBA" id="ARBA00022801"/>
    </source>
</evidence>
<evidence type="ECO:0000313" key="13">
    <source>
        <dbReference type="EMBL" id="SAM01193.1"/>
    </source>
</evidence>
<dbReference type="AlphaFoldDB" id="A0A163JQQ3"/>
<evidence type="ECO:0000259" key="12">
    <source>
        <dbReference type="Pfam" id="PF02225"/>
    </source>
</evidence>
<dbReference type="PROSITE" id="PS00136">
    <property type="entry name" value="SUBTILASE_ASP"/>
    <property type="match status" value="1"/>
</dbReference>
<dbReference type="Gene3D" id="3.50.30.30">
    <property type="match status" value="1"/>
</dbReference>
<dbReference type="Gene3D" id="3.40.50.200">
    <property type="entry name" value="Peptidase S8/S53 domain"/>
    <property type="match status" value="1"/>
</dbReference>
<keyword evidence="6 9" id="KW-0378">Hydrolase</keyword>
<protein>
    <recommendedName>
        <fullName evidence="15">Peptidase S8/S53 domain-containing protein</fullName>
    </recommendedName>
</protein>
<dbReference type="PROSITE" id="PS00138">
    <property type="entry name" value="SUBTILASE_SER"/>
    <property type="match status" value="1"/>
</dbReference>
<keyword evidence="5 10" id="KW-0732">Signal</keyword>
<keyword evidence="14" id="KW-1185">Reference proteome</keyword>
<evidence type="ECO:0000256" key="3">
    <source>
        <dbReference type="ARBA" id="ARBA00022525"/>
    </source>
</evidence>
<dbReference type="GO" id="GO:0005615">
    <property type="term" value="C:extracellular space"/>
    <property type="evidence" value="ECO:0007669"/>
    <property type="project" value="TreeGrafter"/>
</dbReference>
<reference evidence="13" key="1">
    <citation type="submission" date="2016-04" db="EMBL/GenBank/DDBJ databases">
        <authorList>
            <person name="Evans L.H."/>
            <person name="Alamgir A."/>
            <person name="Owens N."/>
            <person name="Weber N.D."/>
            <person name="Virtaneva K."/>
            <person name="Barbian K."/>
            <person name="Babar A."/>
            <person name="Rosenke K."/>
        </authorList>
    </citation>
    <scope>NUCLEOTIDE SEQUENCE [LARGE SCALE GENOMIC DNA]</scope>
    <source>
        <strain evidence="13">CBS 101.48</strain>
    </source>
</reference>
<dbReference type="Pfam" id="PF00082">
    <property type="entry name" value="Peptidase_S8"/>
    <property type="match status" value="1"/>
</dbReference>
<sequence length="886" mass="95787">MVHLMLHPKSIIQLLWLFTVAVSSSPIDDWVMQNAKFQPPLSPTSVLPGRYLLELTPTSSPAASSFSPLLYFQQIYEEQSFESSSARMNLSIHHTYDNPAIFYGASIGFDIVSPQEIMTSSSGRYQRLLDDFFSHDAIEKIYPVSVIPRPATIARQSFKNITQQLPSDLGALGFPFNLAAEQLNLAHEAGYLGQGILVGIVDSGVDYTHPALGGGFGPGYKVTVGYDFVGNHFNVRDRSSREERPNPLDDCAASHLDDSAPEAQIGMWRVFSCNGSTTSDLVIKGLISAFEAGCDIINLSLGGPNNWAQDVSSLVANRIAKKGVPVVIAAGNDGERGAFYISSPSTGKQVISVASINNNVTLAMTMQANNRSFIYELSSSTSVFPNGTLVAYADSSNDNDLACIGSIPNPSISDKIVLVRRGNCTFTEKAQVAADHGAIGLVIYDPEHPTMASSPMTDGAKIPVASIPGDAGRYLLDTMTPDGVAVIFGTALTPQPVSTGGQVSDFSSVGPTYEIGLKPNVAGIGGYVFSTLPVAAGGYGILSGTSMASPFVAGCVALFLQSEREKRPDEVYSHVNRVMEKFMNYAHPAHFADPALLDHPVKQGAGLIQVYDTIEGTLHVSPSYISFNDSSHRQEHQNLTITNYGSAPVEVEVVDQDHSVSLVPYNTSLQGYAPLEPVRYGNVKARLSLTSSEHRWIIPPGEHVSIQVSITSIDYGDGEDDPLTMSAAFDPELPYPIFGGFLHIKSALENLRVPYFGIQGNVEDLPIFDTGYPRLTPEAMVVRFLTGTAMFVAEVWDEEVSEFIGYAAVHTFFPRDTLKTHRLTVFPWSHTVLVNPPPVPAPKAATHTVRHLPSGTYVMIWKALKLLADPSLASSWESVTSKPFDI</sequence>
<dbReference type="InterPro" id="IPR023827">
    <property type="entry name" value="Peptidase_S8_Asp-AS"/>
</dbReference>
<feature type="domain" description="PA" evidence="12">
    <location>
        <begin position="387"/>
        <end position="473"/>
    </location>
</feature>
<evidence type="ECO:0000256" key="1">
    <source>
        <dbReference type="ARBA" id="ARBA00011073"/>
    </source>
</evidence>
<name>A0A163JQQ3_ABSGL</name>
<dbReference type="PANTHER" id="PTHR43806:SF66">
    <property type="entry name" value="SERIN ENDOPEPTIDASE"/>
    <property type="match status" value="1"/>
</dbReference>
<evidence type="ECO:0000256" key="4">
    <source>
        <dbReference type="ARBA" id="ARBA00022670"/>
    </source>
</evidence>
<keyword evidence="7 9" id="KW-0720">Serine protease</keyword>
<keyword evidence="2" id="KW-0134">Cell wall</keyword>
<dbReference type="InParanoid" id="A0A163JQQ3"/>
<dbReference type="PRINTS" id="PR00723">
    <property type="entry name" value="SUBTILISIN"/>
</dbReference>
<dbReference type="GO" id="GO:0004252">
    <property type="term" value="F:serine-type endopeptidase activity"/>
    <property type="evidence" value="ECO:0007669"/>
    <property type="project" value="InterPro"/>
</dbReference>
<dbReference type="InterPro" id="IPR003137">
    <property type="entry name" value="PA_domain"/>
</dbReference>
<evidence type="ECO:0000313" key="14">
    <source>
        <dbReference type="Proteomes" id="UP000078561"/>
    </source>
</evidence>
<feature type="signal peptide" evidence="10">
    <location>
        <begin position="1"/>
        <end position="24"/>
    </location>
</feature>
<dbReference type="PROSITE" id="PS51892">
    <property type="entry name" value="SUBTILASE"/>
    <property type="match status" value="1"/>
</dbReference>
<dbReference type="InterPro" id="IPR046450">
    <property type="entry name" value="PA_dom_sf"/>
</dbReference>
<accession>A0A163JQQ3</accession>
<dbReference type="CDD" id="cd00538">
    <property type="entry name" value="PA"/>
    <property type="match status" value="1"/>
</dbReference>
<dbReference type="Pfam" id="PF02225">
    <property type="entry name" value="PA"/>
    <property type="match status" value="1"/>
</dbReference>
<comment type="similarity">
    <text evidence="1 8 9">Belongs to the peptidase S8 family.</text>
</comment>
<organism evidence="13">
    <name type="scientific">Absidia glauca</name>
    <name type="common">Pin mould</name>
    <dbReference type="NCBI Taxonomy" id="4829"/>
    <lineage>
        <taxon>Eukaryota</taxon>
        <taxon>Fungi</taxon>
        <taxon>Fungi incertae sedis</taxon>
        <taxon>Mucoromycota</taxon>
        <taxon>Mucoromycotina</taxon>
        <taxon>Mucoromycetes</taxon>
        <taxon>Mucorales</taxon>
        <taxon>Cunninghamellaceae</taxon>
        <taxon>Absidia</taxon>
    </lineage>
</organism>
<evidence type="ECO:0000256" key="7">
    <source>
        <dbReference type="ARBA" id="ARBA00022825"/>
    </source>
</evidence>
<gene>
    <name evidence="13" type="primary">ABSGL_06930.1 scaffold 8678</name>
</gene>
<dbReference type="InterPro" id="IPR015500">
    <property type="entry name" value="Peptidase_S8_subtilisin-rel"/>
</dbReference>